<sequence length="238" mass="27932">MDAWISEFNKLVTLLEEKGIDLEIISFISMYKYFHSHAIGEPTKYCSQPTFYGSNPDLNMSKVQRFGELNDHELTWLHDCSVDQLKWINNEYYVTVQELINNKEFLRRLACIREIHIHQRNLFKIIKSYEELDEFAKLIPSCDNLTISNADMDLDDMKIVMKSELYSQLNKFCMTSARKILRKQCDLKTLSFTCARHLFQSGKTLWSIEKISNFTVARVITILVKAKLKFPDLRLVPS</sequence>
<dbReference type="EMBL" id="CAMPGE010029554">
    <property type="protein sequence ID" value="CAI2387035.1"/>
    <property type="molecule type" value="Genomic_DNA"/>
</dbReference>
<comment type="caution">
    <text evidence="1">The sequence shown here is derived from an EMBL/GenBank/DDBJ whole genome shotgun (WGS) entry which is preliminary data.</text>
</comment>
<accession>A0AAD2DBU9</accession>
<name>A0AAD2DBU9_EUPCR</name>
<organism evidence="1 2">
    <name type="scientific">Euplotes crassus</name>
    <dbReference type="NCBI Taxonomy" id="5936"/>
    <lineage>
        <taxon>Eukaryota</taxon>
        <taxon>Sar</taxon>
        <taxon>Alveolata</taxon>
        <taxon>Ciliophora</taxon>
        <taxon>Intramacronucleata</taxon>
        <taxon>Spirotrichea</taxon>
        <taxon>Hypotrichia</taxon>
        <taxon>Euplotida</taxon>
        <taxon>Euplotidae</taxon>
        <taxon>Moneuplotes</taxon>
    </lineage>
</organism>
<evidence type="ECO:0000313" key="2">
    <source>
        <dbReference type="Proteomes" id="UP001295684"/>
    </source>
</evidence>
<gene>
    <name evidence="1" type="ORF">ECRASSUSDP1_LOCUS28662</name>
</gene>
<protein>
    <submittedName>
        <fullName evidence="1">Uncharacterized protein</fullName>
    </submittedName>
</protein>
<dbReference type="AlphaFoldDB" id="A0AAD2DBU9"/>
<proteinExistence type="predicted"/>
<evidence type="ECO:0000313" key="1">
    <source>
        <dbReference type="EMBL" id="CAI2387035.1"/>
    </source>
</evidence>
<reference evidence="1" key="1">
    <citation type="submission" date="2023-07" db="EMBL/GenBank/DDBJ databases">
        <authorList>
            <consortium name="AG Swart"/>
            <person name="Singh M."/>
            <person name="Singh A."/>
            <person name="Seah K."/>
            <person name="Emmerich C."/>
        </authorList>
    </citation>
    <scope>NUCLEOTIDE SEQUENCE</scope>
    <source>
        <strain evidence="1">DP1</strain>
    </source>
</reference>
<dbReference type="Proteomes" id="UP001295684">
    <property type="component" value="Unassembled WGS sequence"/>
</dbReference>
<keyword evidence="2" id="KW-1185">Reference proteome</keyword>